<reference evidence="3" key="1">
    <citation type="journal article" date="2020" name="mSystems">
        <title>Genome- and Community-Level Interaction Insights into Carbon Utilization and Element Cycling Functions of Hydrothermarchaeota in Hydrothermal Sediment.</title>
        <authorList>
            <person name="Zhou Z."/>
            <person name="Liu Y."/>
            <person name="Xu W."/>
            <person name="Pan J."/>
            <person name="Luo Z.H."/>
            <person name="Li M."/>
        </authorList>
    </citation>
    <scope>NUCLEOTIDE SEQUENCE [LARGE SCALE GENOMIC DNA]</scope>
    <source>
        <strain evidence="4">SpSt-1084</strain>
        <strain evidence="3">SpSt-613</strain>
        <strain evidence="2">SpSt-669</strain>
    </source>
</reference>
<dbReference type="InterPro" id="IPR021530">
    <property type="entry name" value="AllH-like"/>
</dbReference>
<evidence type="ECO:0000313" key="4">
    <source>
        <dbReference type="EMBL" id="HHR40236.1"/>
    </source>
</evidence>
<comment type="caution">
    <text evidence="3">The sequence shown here is derived from an EMBL/GenBank/DDBJ whole genome shotgun (WGS) entry which is preliminary data.</text>
</comment>
<feature type="region of interest" description="Disordered" evidence="1">
    <location>
        <begin position="264"/>
        <end position="283"/>
    </location>
</feature>
<gene>
    <name evidence="4" type="ORF">ENM42_00235</name>
    <name evidence="3" type="ORF">ENT82_07015</name>
    <name evidence="2" type="ORF">ENU43_08660</name>
</gene>
<evidence type="ECO:0000313" key="2">
    <source>
        <dbReference type="EMBL" id="HGL41714.1"/>
    </source>
</evidence>
<dbReference type="EMBL" id="DTAD01000076">
    <property type="protein sequence ID" value="HGN90854.1"/>
    <property type="molecule type" value="Genomic_DNA"/>
</dbReference>
<dbReference type="AlphaFoldDB" id="A0A7C4I641"/>
<dbReference type="Pfam" id="PF11392">
    <property type="entry name" value="AllH"/>
    <property type="match status" value="1"/>
</dbReference>
<feature type="compositionally biased region" description="Polar residues" evidence="1">
    <location>
        <begin position="272"/>
        <end position="283"/>
    </location>
</feature>
<proteinExistence type="predicted"/>
<protein>
    <submittedName>
        <fullName evidence="3">DUF2877 domain-containing protein</fullName>
    </submittedName>
</protein>
<evidence type="ECO:0000256" key="1">
    <source>
        <dbReference type="SAM" id="MobiDB-lite"/>
    </source>
</evidence>
<evidence type="ECO:0000313" key="3">
    <source>
        <dbReference type="EMBL" id="HGN90854.1"/>
    </source>
</evidence>
<dbReference type="EMBL" id="DRXS01000016">
    <property type="protein sequence ID" value="HHR40236.1"/>
    <property type="molecule type" value="Genomic_DNA"/>
</dbReference>
<name>A0A7C4I641_CALS0</name>
<organism evidence="3">
    <name type="scientific">Caldiarchaeum subterraneum</name>
    <dbReference type="NCBI Taxonomy" id="311458"/>
    <lineage>
        <taxon>Archaea</taxon>
        <taxon>Nitrososphaerota</taxon>
        <taxon>Candidatus Caldarchaeales</taxon>
        <taxon>Candidatus Caldarchaeaceae</taxon>
        <taxon>Candidatus Caldarchaeum</taxon>
    </lineage>
</organism>
<accession>A0A7C4I641</accession>
<dbReference type="EMBL" id="DTCM01000110">
    <property type="protein sequence ID" value="HGL41714.1"/>
    <property type="molecule type" value="Genomic_DNA"/>
</dbReference>
<sequence length="283" mass="31214">MLINGWAGYEALSVLTRDKSLTVEACGQNAIYLRTSRDDIIILLRKTLTPFSISVAENLDTLNKLISIKLSAEFDSSSIVFENGLILNIQGDPIVRPVEFTGNINEKKLRFVYNCYRTLTSDSEFPDFMQDAIETVRTASLTQVLSVCGKIVGLGRGYTPEGDDFVGGLFLGLRLLDIKVDPKPIVLRALERSRWPSWKFIEHSYHGCTYAPVYRLCMSLILRLDPIEHLLDALRVGSTTGFATVSGLLETLTAFHSSLSKRSLTSFSSSTGGDQATSTTSSP</sequence>